<comment type="caution">
    <text evidence="2">The sequence shown here is derived from an EMBL/GenBank/DDBJ whole genome shotgun (WGS) entry which is preliminary data.</text>
</comment>
<evidence type="ECO:0000313" key="3">
    <source>
        <dbReference type="Proteomes" id="UP000078046"/>
    </source>
</evidence>
<proteinExistence type="predicted"/>
<dbReference type="InterPro" id="IPR036390">
    <property type="entry name" value="WH_DNA-bd_sf"/>
</dbReference>
<dbReference type="EMBL" id="LWCA01000022">
    <property type="protein sequence ID" value="OAF71818.1"/>
    <property type="molecule type" value="Genomic_DNA"/>
</dbReference>
<feature type="domain" description="Rad21/Rec8-like protein C-terminal eukaryotic" evidence="1">
    <location>
        <begin position="233"/>
        <end position="280"/>
    </location>
</feature>
<protein>
    <recommendedName>
        <fullName evidence="1">Rad21/Rec8-like protein C-terminal eukaryotic domain-containing protein</fullName>
    </recommendedName>
</protein>
<sequence length="286" mass="33240">MDTYFQDNMETIMERNEQLLSNEDSQFYNNARTLHFAHIGQDDNAEVSMLQEKSLYKIPKRRKKIIIDTKLQLTEGDFYKQFNTISDGIIEIPFIQEYYSSKSLLSNPIIEFEHPGLQLMWKKALEAKTFRPTNMNNSNSTIQNSVDQGRLRHSELSEIPMLGNNSDIEGIQLEMPFDHTPEMGERISTLTTDFESQINEDISMFSQHYVLNKIDSLKLNINSVLMYSKSLKFDELCSIKSSRIEAATTFVSLLYLCKSKYIKIKQNEEFGTEIHIKKGSKYMYGL</sequence>
<evidence type="ECO:0000313" key="2">
    <source>
        <dbReference type="EMBL" id="OAF71818.1"/>
    </source>
</evidence>
<accession>A0A177BBV9</accession>
<dbReference type="Proteomes" id="UP000078046">
    <property type="component" value="Unassembled WGS sequence"/>
</dbReference>
<evidence type="ECO:0000259" key="1">
    <source>
        <dbReference type="Pfam" id="PF04824"/>
    </source>
</evidence>
<dbReference type="AlphaFoldDB" id="A0A177BBV9"/>
<name>A0A177BBV9_9BILA</name>
<dbReference type="Pfam" id="PF04824">
    <property type="entry name" value="Rad21_Rec8"/>
    <property type="match status" value="1"/>
</dbReference>
<keyword evidence="3" id="KW-1185">Reference proteome</keyword>
<dbReference type="InterPro" id="IPR023093">
    <property type="entry name" value="ScpA-like_C"/>
</dbReference>
<organism evidence="2 3">
    <name type="scientific">Intoshia linei</name>
    <dbReference type="NCBI Taxonomy" id="1819745"/>
    <lineage>
        <taxon>Eukaryota</taxon>
        <taxon>Metazoa</taxon>
        <taxon>Spiralia</taxon>
        <taxon>Lophotrochozoa</taxon>
        <taxon>Mesozoa</taxon>
        <taxon>Orthonectida</taxon>
        <taxon>Rhopaluridae</taxon>
        <taxon>Intoshia</taxon>
    </lineage>
</organism>
<gene>
    <name evidence="2" type="ORF">A3Q56_00438</name>
</gene>
<dbReference type="InterPro" id="IPR006909">
    <property type="entry name" value="Rad21/Rec8_C_eu"/>
</dbReference>
<dbReference type="SUPFAM" id="SSF46785">
    <property type="entry name" value="Winged helix' DNA-binding domain"/>
    <property type="match status" value="1"/>
</dbReference>
<dbReference type="Gene3D" id="1.10.10.580">
    <property type="entry name" value="Structural maintenance of chromosome 1. Chain E"/>
    <property type="match status" value="1"/>
</dbReference>
<reference evidence="2 3" key="1">
    <citation type="submission" date="2016-04" db="EMBL/GenBank/DDBJ databases">
        <title>The genome of Intoshia linei affirms orthonectids as highly simplified spiralians.</title>
        <authorList>
            <person name="Mikhailov K.V."/>
            <person name="Slusarev G.S."/>
            <person name="Nikitin M.A."/>
            <person name="Logacheva M.D."/>
            <person name="Penin A."/>
            <person name="Aleoshin V."/>
            <person name="Panchin Y.V."/>
        </authorList>
    </citation>
    <scope>NUCLEOTIDE SEQUENCE [LARGE SCALE GENOMIC DNA]</scope>
    <source>
        <strain evidence="2">Intl2013</strain>
        <tissue evidence="2">Whole animal</tissue>
    </source>
</reference>